<dbReference type="PANTHER" id="PTHR33546:SF1">
    <property type="entry name" value="LARGE, MULTIFUNCTIONAL SECRETED PROTEIN"/>
    <property type="match status" value="1"/>
</dbReference>
<keyword evidence="5" id="KW-0732">Signal</keyword>
<dbReference type="InterPro" id="IPR036909">
    <property type="entry name" value="Cyt_c-like_dom_sf"/>
</dbReference>
<dbReference type="RefSeq" id="WP_089761146.1">
    <property type="nucleotide sequence ID" value="NZ_BKAT01000037.1"/>
</dbReference>
<evidence type="ECO:0000256" key="2">
    <source>
        <dbReference type="ARBA" id="ARBA00022723"/>
    </source>
</evidence>
<feature type="signal peptide" evidence="5">
    <location>
        <begin position="1"/>
        <end position="23"/>
    </location>
</feature>
<evidence type="ECO:0000256" key="3">
    <source>
        <dbReference type="ARBA" id="ARBA00023004"/>
    </source>
</evidence>
<dbReference type="NCBIfam" id="TIGR02603">
    <property type="entry name" value="CxxCH_TIGR02603"/>
    <property type="match status" value="1"/>
</dbReference>
<dbReference type="GO" id="GO:0009055">
    <property type="term" value="F:electron transfer activity"/>
    <property type="evidence" value="ECO:0007669"/>
    <property type="project" value="InterPro"/>
</dbReference>
<dbReference type="AlphaFoldDB" id="A0A1H4B9N8"/>
<dbReference type="InterPro" id="IPR011042">
    <property type="entry name" value="6-blade_b-propeller_TolB-like"/>
</dbReference>
<dbReference type="PROSITE" id="PS51007">
    <property type="entry name" value="CYTC"/>
    <property type="match status" value="1"/>
</dbReference>
<dbReference type="InterPro" id="IPR013427">
    <property type="entry name" value="Haem-bd_dom_put"/>
</dbReference>
<dbReference type="PANTHER" id="PTHR33546">
    <property type="entry name" value="LARGE, MULTIFUNCTIONAL SECRETED PROTEIN-RELATED"/>
    <property type="match status" value="1"/>
</dbReference>
<proteinExistence type="predicted"/>
<dbReference type="GO" id="GO:0046872">
    <property type="term" value="F:metal ion binding"/>
    <property type="evidence" value="ECO:0007669"/>
    <property type="project" value="UniProtKB-KW"/>
</dbReference>
<gene>
    <name evidence="7" type="ORF">SAMN05660909_01982</name>
</gene>
<protein>
    <submittedName>
        <fullName evidence="7">Putative heme-binding domain-containing protein</fullName>
    </submittedName>
</protein>
<evidence type="ECO:0000256" key="1">
    <source>
        <dbReference type="ARBA" id="ARBA00022617"/>
    </source>
</evidence>
<accession>A0A1H4B9N8</accession>
<evidence type="ECO:0000256" key="5">
    <source>
        <dbReference type="SAM" id="SignalP"/>
    </source>
</evidence>
<evidence type="ECO:0000313" key="8">
    <source>
        <dbReference type="Proteomes" id="UP000199656"/>
    </source>
</evidence>
<dbReference type="EMBL" id="FNRL01000007">
    <property type="protein sequence ID" value="SEA44786.1"/>
    <property type="molecule type" value="Genomic_DNA"/>
</dbReference>
<dbReference type="Pfam" id="PF00034">
    <property type="entry name" value="Cytochrom_C"/>
    <property type="match status" value="1"/>
</dbReference>
<keyword evidence="8" id="KW-1185">Reference proteome</keyword>
<dbReference type="Gene3D" id="1.10.760.10">
    <property type="entry name" value="Cytochrome c-like domain"/>
    <property type="match status" value="1"/>
</dbReference>
<name>A0A1H4B9N8_9BACT</name>
<keyword evidence="1 4" id="KW-0349">Heme</keyword>
<dbReference type="InterPro" id="IPR011041">
    <property type="entry name" value="Quinoprot_gluc/sorb_DH_b-prop"/>
</dbReference>
<dbReference type="STRING" id="408074.SAMN05660909_01982"/>
<dbReference type="SUPFAM" id="SSF46626">
    <property type="entry name" value="Cytochrome c"/>
    <property type="match status" value="1"/>
</dbReference>
<feature type="chain" id="PRO_5011765354" evidence="5">
    <location>
        <begin position="24"/>
        <end position="900"/>
    </location>
</feature>
<evidence type="ECO:0000259" key="6">
    <source>
        <dbReference type="PROSITE" id="PS51007"/>
    </source>
</evidence>
<dbReference type="InterPro" id="IPR009056">
    <property type="entry name" value="Cyt_c-like_dom"/>
</dbReference>
<reference evidence="8" key="1">
    <citation type="submission" date="2016-10" db="EMBL/GenBank/DDBJ databases">
        <authorList>
            <person name="Varghese N."/>
            <person name="Submissions S."/>
        </authorList>
    </citation>
    <scope>NUCLEOTIDE SEQUENCE [LARGE SCALE GENOMIC DNA]</scope>
    <source>
        <strain evidence="8">DSM 23920</strain>
    </source>
</reference>
<feature type="domain" description="Cytochrome c" evidence="6">
    <location>
        <begin position="745"/>
        <end position="883"/>
    </location>
</feature>
<dbReference type="SUPFAM" id="SSF50952">
    <property type="entry name" value="Soluble quinoprotein glucose dehydrogenase"/>
    <property type="match status" value="1"/>
</dbReference>
<evidence type="ECO:0000256" key="4">
    <source>
        <dbReference type="PROSITE-ProRule" id="PRU00433"/>
    </source>
</evidence>
<sequence>MTALRKKSVQLLCVSAAFVAAIACINANSSTEQQQEQQLTGNPKIDKLKLPDNFKAERLYSPGDNKQGSWVSMTFDDKGRMIVSDQYGYLYRLQLPAVGEDSSKLKIEQLNIGKTADSQRVSMGYAHGLLYAFNSLYVMVNHNSDQRFEKTSGLYRLQDTDGDDQFDKITLIKTLEGEGEHGPHSIILSPDKKSLYVVCGNFTKIPQMNGYKVPFTAELDNLFPFLKDPNGHDNTVGKHGGWVAHMDSTGANWELISSGYRNPFDIAFNDAGDLFTYDSDMEWDFGTPWYRPTRICQVTSGSEYGWRPGTEKWSPAYPDNLPPLINIGQGSPTNLISASNARFPEKYRKGLLAFDWSFGIIYAIGLQPDGASYKATAEEFLSGSPLPLTDGAIGPDGALYFLTGGRRLESDLYRIYYKDNKESNAPLKVAAITPEAKIRRQLETYHGGPKAGAVDYAWQYLKHPDRFIRFAARVAIENQPTSEWQAKLLQEKDPVILTQGAIALARQSKTNVSAQILPQLMTINYDQLNADQQMDLLRAFELVIARMGKPSGQLYNQVVAYLDAHYPAKDNEHNKSLSKILVYLDAPKATEKTMALLATAKDDTTLQKTAMQSADLIMRNPQYGLDIAGMLSKTPPLQQTWYATVLSQAKTGWTPELHEQYFKWFYTAFTYKGGHSFIGFINNARKNALANAPKQEFAYYNKLSGDSLANLGGMQMEGYAQPKGPGRNWKVDEAVKVVETGLANRNFEQGKAMFHTALCSACHGMRGEGGTAGPDLTQLGSRFSDKDILESIIDPSKTISDQYSATVFALKKGGSVVGRMVSQDAEKYVVSQNPFAPQQQRTILKKDVASVKTSNVSVMLPGLINRLNEEELKDLMAYLKSGGNPKDSVFLSGTQITKNK</sequence>
<dbReference type="OrthoDB" id="627427at2"/>
<dbReference type="PROSITE" id="PS51257">
    <property type="entry name" value="PROKAR_LIPOPROTEIN"/>
    <property type="match status" value="1"/>
</dbReference>
<organism evidence="7 8">
    <name type="scientific">Chitinophaga terrae</name>
    <name type="common">ex Kim and Jung 2007</name>
    <dbReference type="NCBI Taxonomy" id="408074"/>
    <lineage>
        <taxon>Bacteria</taxon>
        <taxon>Pseudomonadati</taxon>
        <taxon>Bacteroidota</taxon>
        <taxon>Chitinophagia</taxon>
        <taxon>Chitinophagales</taxon>
        <taxon>Chitinophagaceae</taxon>
        <taxon>Chitinophaga</taxon>
    </lineage>
</organism>
<evidence type="ECO:0000313" key="7">
    <source>
        <dbReference type="EMBL" id="SEA44786.1"/>
    </source>
</evidence>
<dbReference type="GO" id="GO:0020037">
    <property type="term" value="F:heme binding"/>
    <property type="evidence" value="ECO:0007669"/>
    <property type="project" value="InterPro"/>
</dbReference>
<keyword evidence="3 4" id="KW-0408">Iron</keyword>
<dbReference type="Proteomes" id="UP000199656">
    <property type="component" value="Unassembled WGS sequence"/>
</dbReference>
<keyword evidence="2 4" id="KW-0479">Metal-binding</keyword>
<dbReference type="Gene3D" id="2.120.10.30">
    <property type="entry name" value="TolB, C-terminal domain"/>
    <property type="match status" value="1"/>
</dbReference>